<evidence type="ECO:0000313" key="7">
    <source>
        <dbReference type="Proteomes" id="UP000799302"/>
    </source>
</evidence>
<keyword evidence="7" id="KW-1185">Reference proteome</keyword>
<evidence type="ECO:0000256" key="2">
    <source>
        <dbReference type="ARBA" id="ARBA00023242"/>
    </source>
</evidence>
<dbReference type="CDD" id="cd00067">
    <property type="entry name" value="GAL4"/>
    <property type="match status" value="1"/>
</dbReference>
<protein>
    <recommendedName>
        <fullName evidence="8">Zn(2)-C6 fungal-type domain-containing protein</fullName>
    </recommendedName>
</protein>
<dbReference type="OrthoDB" id="4132249at2759"/>
<dbReference type="CDD" id="cd12148">
    <property type="entry name" value="fungal_TF_MHR"/>
    <property type="match status" value="1"/>
</dbReference>
<evidence type="ECO:0000259" key="4">
    <source>
        <dbReference type="SMART" id="SM00066"/>
    </source>
</evidence>
<name>A0A6A6UMC3_9PEZI</name>
<dbReference type="GO" id="GO:0006351">
    <property type="term" value="P:DNA-templated transcription"/>
    <property type="evidence" value="ECO:0007669"/>
    <property type="project" value="InterPro"/>
</dbReference>
<dbReference type="InterPro" id="IPR050797">
    <property type="entry name" value="Carb_Metab_Trans_Reg"/>
</dbReference>
<reference evidence="6" key="1">
    <citation type="journal article" date="2020" name="Stud. Mycol.">
        <title>101 Dothideomycetes genomes: a test case for predicting lifestyles and emergence of pathogens.</title>
        <authorList>
            <person name="Haridas S."/>
            <person name="Albert R."/>
            <person name="Binder M."/>
            <person name="Bloem J."/>
            <person name="Labutti K."/>
            <person name="Salamov A."/>
            <person name="Andreopoulos B."/>
            <person name="Baker S."/>
            <person name="Barry K."/>
            <person name="Bills G."/>
            <person name="Bluhm B."/>
            <person name="Cannon C."/>
            <person name="Castanera R."/>
            <person name="Culley D."/>
            <person name="Daum C."/>
            <person name="Ezra D."/>
            <person name="Gonzalez J."/>
            <person name="Henrissat B."/>
            <person name="Kuo A."/>
            <person name="Liang C."/>
            <person name="Lipzen A."/>
            <person name="Lutzoni F."/>
            <person name="Magnuson J."/>
            <person name="Mondo S."/>
            <person name="Nolan M."/>
            <person name="Ohm R."/>
            <person name="Pangilinan J."/>
            <person name="Park H.-J."/>
            <person name="Ramirez L."/>
            <person name="Alfaro M."/>
            <person name="Sun H."/>
            <person name="Tritt A."/>
            <person name="Yoshinaga Y."/>
            <person name="Zwiers L.-H."/>
            <person name="Turgeon B."/>
            <person name="Goodwin S."/>
            <person name="Spatafora J."/>
            <person name="Crous P."/>
            <person name="Grigoriev I."/>
        </authorList>
    </citation>
    <scope>NUCLEOTIDE SEQUENCE</scope>
    <source>
        <strain evidence="6">CBS 115976</strain>
    </source>
</reference>
<dbReference type="PANTHER" id="PTHR31668:SF20">
    <property type="entry name" value="ZN(II)2CYS6 TRANSCRIPTION FACTOR (EUROFUNG)"/>
    <property type="match status" value="1"/>
</dbReference>
<feature type="domain" description="Xylanolytic transcriptional activator regulatory" evidence="5">
    <location>
        <begin position="246"/>
        <end position="318"/>
    </location>
</feature>
<evidence type="ECO:0000259" key="5">
    <source>
        <dbReference type="SMART" id="SM00906"/>
    </source>
</evidence>
<dbReference type="Pfam" id="PF04082">
    <property type="entry name" value="Fungal_trans"/>
    <property type="match status" value="1"/>
</dbReference>
<dbReference type="AlphaFoldDB" id="A0A6A6UMC3"/>
<dbReference type="Pfam" id="PF00172">
    <property type="entry name" value="Zn_clus"/>
    <property type="match status" value="1"/>
</dbReference>
<dbReference type="InterPro" id="IPR036864">
    <property type="entry name" value="Zn2-C6_fun-type_DNA-bd_sf"/>
</dbReference>
<dbReference type="SMART" id="SM00066">
    <property type="entry name" value="GAL4"/>
    <property type="match status" value="1"/>
</dbReference>
<organism evidence="6 7">
    <name type="scientific">Microthyrium microscopicum</name>
    <dbReference type="NCBI Taxonomy" id="703497"/>
    <lineage>
        <taxon>Eukaryota</taxon>
        <taxon>Fungi</taxon>
        <taxon>Dikarya</taxon>
        <taxon>Ascomycota</taxon>
        <taxon>Pezizomycotina</taxon>
        <taxon>Dothideomycetes</taxon>
        <taxon>Dothideomycetes incertae sedis</taxon>
        <taxon>Microthyriales</taxon>
        <taxon>Microthyriaceae</taxon>
        <taxon>Microthyrium</taxon>
    </lineage>
</organism>
<evidence type="ECO:0000256" key="1">
    <source>
        <dbReference type="ARBA" id="ARBA00022723"/>
    </source>
</evidence>
<feature type="region of interest" description="Disordered" evidence="3">
    <location>
        <begin position="96"/>
        <end position="115"/>
    </location>
</feature>
<dbReference type="GO" id="GO:0000981">
    <property type="term" value="F:DNA-binding transcription factor activity, RNA polymerase II-specific"/>
    <property type="evidence" value="ECO:0007669"/>
    <property type="project" value="InterPro"/>
</dbReference>
<evidence type="ECO:0000256" key="3">
    <source>
        <dbReference type="SAM" id="MobiDB-lite"/>
    </source>
</evidence>
<dbReference type="SUPFAM" id="SSF57701">
    <property type="entry name" value="Zn2/Cys6 DNA-binding domain"/>
    <property type="match status" value="1"/>
</dbReference>
<dbReference type="PANTHER" id="PTHR31668">
    <property type="entry name" value="GLUCOSE TRANSPORT TRANSCRIPTION REGULATOR RGT1-RELATED-RELATED"/>
    <property type="match status" value="1"/>
</dbReference>
<keyword evidence="2" id="KW-0539">Nucleus</keyword>
<dbReference type="Proteomes" id="UP000799302">
    <property type="component" value="Unassembled WGS sequence"/>
</dbReference>
<evidence type="ECO:0008006" key="8">
    <source>
        <dbReference type="Google" id="ProtNLM"/>
    </source>
</evidence>
<accession>A0A6A6UMC3</accession>
<dbReference type="GO" id="GO:0008270">
    <property type="term" value="F:zinc ion binding"/>
    <property type="evidence" value="ECO:0007669"/>
    <property type="project" value="InterPro"/>
</dbReference>
<dbReference type="InterPro" id="IPR001138">
    <property type="entry name" value="Zn2Cys6_DnaBD"/>
</dbReference>
<evidence type="ECO:0000313" key="6">
    <source>
        <dbReference type="EMBL" id="KAF2672940.1"/>
    </source>
</evidence>
<dbReference type="GO" id="GO:0003677">
    <property type="term" value="F:DNA binding"/>
    <property type="evidence" value="ECO:0007669"/>
    <property type="project" value="InterPro"/>
</dbReference>
<gene>
    <name evidence="6" type="ORF">BT63DRAFT_368375</name>
</gene>
<dbReference type="EMBL" id="MU004231">
    <property type="protein sequence ID" value="KAF2672940.1"/>
    <property type="molecule type" value="Genomic_DNA"/>
</dbReference>
<dbReference type="InterPro" id="IPR007219">
    <property type="entry name" value="XnlR_reg_dom"/>
</dbReference>
<keyword evidence="1" id="KW-0479">Metal-binding</keyword>
<dbReference type="SMART" id="SM00906">
    <property type="entry name" value="Fungal_trans"/>
    <property type="match status" value="1"/>
</dbReference>
<feature type="domain" description="Zn(2)-C6 fungal-type" evidence="4">
    <location>
        <begin position="24"/>
        <end position="77"/>
    </location>
</feature>
<sequence>MSSPSPSASSSLTKRACDSVSFYPRSKRSCVEAHPGYQCHRRKVKCLPIGEDAKPCRNCMAAGLECTFYNKAQKKGPKGSRAKVLSEIRETQKYFSPRPSYDGVPTGSRSESPSIFDRTPGLLTPNLLDACVEYYFKHLYQSQPILHIPGVLQCIASINHSIEAYCQMTALCGYVLLQPQALLPPTMRSGAEPNEYSHERLARLLIDEAMRVRRSYEWSERPQITTICTSFFISRCFHCLDRQDTAWIYLRQATTLAHVLGLHNEETYSHGLDAENCAKRKLFWTLFVNERAYAVKMHRPLTLYPTIQMPTPETETENQAAVFGFIQLIKLYRIVDDRFFAIWNRNIENDSPHWLENVLRTLDALATLNHELPELSAIDLKISRHWLRSIVWQLSLGQMSLSSVPVDNNMMYKGLIDACGELVEQASTFPLVAMEIHGLDLAEKLFDVTCRLGHYLSFLPYNLVMIGQDYHQRLYSIIASLSCAQPRLVPLLQAKIVQQSSSVQNYNFRPDQSIIRDSSMQHHMMGLEELSPASMALHSNLMAPFMDTRDQGYASGVSMSSEAYSSRRNTSSTVSSAEHDSYIPYRFAN</sequence>
<dbReference type="Gene3D" id="4.10.240.10">
    <property type="entry name" value="Zn(2)-C6 fungal-type DNA-binding domain"/>
    <property type="match status" value="1"/>
</dbReference>
<proteinExistence type="predicted"/>